<dbReference type="Proteomes" id="UP000689195">
    <property type="component" value="Unassembled WGS sequence"/>
</dbReference>
<organism evidence="1 2">
    <name type="scientific">Paramecium pentaurelia</name>
    <dbReference type="NCBI Taxonomy" id="43138"/>
    <lineage>
        <taxon>Eukaryota</taxon>
        <taxon>Sar</taxon>
        <taxon>Alveolata</taxon>
        <taxon>Ciliophora</taxon>
        <taxon>Intramacronucleata</taxon>
        <taxon>Oligohymenophorea</taxon>
        <taxon>Peniculida</taxon>
        <taxon>Parameciidae</taxon>
        <taxon>Paramecium</taxon>
    </lineage>
</organism>
<accession>A0A8S1W381</accession>
<dbReference type="EMBL" id="CAJJDO010000080">
    <property type="protein sequence ID" value="CAD8183137.1"/>
    <property type="molecule type" value="Genomic_DNA"/>
</dbReference>
<gene>
    <name evidence="1" type="ORF">PPENT_87.1.T0800098</name>
</gene>
<name>A0A8S1W381_9CILI</name>
<sequence>MQPTPLRGRKSLFDYLLQRRSLSSMSKSKRLSGIYIEGIRAPLDSRIQKAKQHKLQIKTEYTDYFVFETNEKTSIPLTKISTQRQPAIYNLQFAINKRQTKLQMIDRKPCKSFYTLQVYSKSQDKSEVRQFK</sequence>
<reference evidence="1" key="1">
    <citation type="submission" date="2021-01" db="EMBL/GenBank/DDBJ databases">
        <authorList>
            <consortium name="Genoscope - CEA"/>
            <person name="William W."/>
        </authorList>
    </citation>
    <scope>NUCLEOTIDE SEQUENCE</scope>
</reference>
<dbReference type="AlphaFoldDB" id="A0A8S1W381"/>
<comment type="caution">
    <text evidence="1">The sequence shown here is derived from an EMBL/GenBank/DDBJ whole genome shotgun (WGS) entry which is preliminary data.</text>
</comment>
<evidence type="ECO:0000313" key="1">
    <source>
        <dbReference type="EMBL" id="CAD8183137.1"/>
    </source>
</evidence>
<protein>
    <submittedName>
        <fullName evidence="1">Uncharacterized protein</fullName>
    </submittedName>
</protein>
<dbReference type="OrthoDB" id="297605at2759"/>
<proteinExistence type="predicted"/>
<keyword evidence="2" id="KW-1185">Reference proteome</keyword>
<evidence type="ECO:0000313" key="2">
    <source>
        <dbReference type="Proteomes" id="UP000689195"/>
    </source>
</evidence>